<evidence type="ECO:0000259" key="7">
    <source>
        <dbReference type="PROSITE" id="PS50089"/>
    </source>
</evidence>
<reference evidence="8" key="2">
    <citation type="submission" date="2015-06" db="UniProtKB">
        <authorList>
            <consortium name="EnsemblMetazoa"/>
        </authorList>
    </citation>
    <scope>IDENTIFICATION</scope>
</reference>
<reference evidence="9" key="1">
    <citation type="submission" date="2011-08" db="EMBL/GenBank/DDBJ databases">
        <authorList>
            <person name="Rombauts S."/>
        </authorList>
    </citation>
    <scope>NUCLEOTIDE SEQUENCE</scope>
    <source>
        <strain evidence="9">London</strain>
    </source>
</reference>
<name>T1K0N9_TETUR</name>
<feature type="compositionally biased region" description="Polar residues" evidence="6">
    <location>
        <begin position="270"/>
        <end position="284"/>
    </location>
</feature>
<evidence type="ECO:0000256" key="6">
    <source>
        <dbReference type="SAM" id="MobiDB-lite"/>
    </source>
</evidence>
<keyword evidence="1" id="KW-0479">Metal-binding</keyword>
<feature type="coiled-coil region" evidence="5">
    <location>
        <begin position="186"/>
        <end position="220"/>
    </location>
</feature>
<dbReference type="SUPFAM" id="SSF57850">
    <property type="entry name" value="RING/U-box"/>
    <property type="match status" value="1"/>
</dbReference>
<keyword evidence="2 4" id="KW-0863">Zinc-finger</keyword>
<feature type="compositionally biased region" description="Basic and acidic residues" evidence="6">
    <location>
        <begin position="220"/>
        <end position="238"/>
    </location>
</feature>
<feature type="compositionally biased region" description="Basic and acidic residues" evidence="6">
    <location>
        <begin position="251"/>
        <end position="264"/>
    </location>
</feature>
<evidence type="ECO:0000256" key="5">
    <source>
        <dbReference type="SAM" id="Coils"/>
    </source>
</evidence>
<accession>T1K0N9</accession>
<dbReference type="AlphaFoldDB" id="T1K0N9"/>
<organism evidence="8 9">
    <name type="scientific">Tetranychus urticae</name>
    <name type="common">Two-spotted spider mite</name>
    <dbReference type="NCBI Taxonomy" id="32264"/>
    <lineage>
        <taxon>Eukaryota</taxon>
        <taxon>Metazoa</taxon>
        <taxon>Ecdysozoa</taxon>
        <taxon>Arthropoda</taxon>
        <taxon>Chelicerata</taxon>
        <taxon>Arachnida</taxon>
        <taxon>Acari</taxon>
        <taxon>Acariformes</taxon>
        <taxon>Trombidiformes</taxon>
        <taxon>Prostigmata</taxon>
        <taxon>Eleutherengona</taxon>
        <taxon>Raphignathae</taxon>
        <taxon>Tetranychoidea</taxon>
        <taxon>Tetranychidae</taxon>
        <taxon>Tetranychus</taxon>
    </lineage>
</organism>
<dbReference type="Proteomes" id="UP000015104">
    <property type="component" value="Unassembled WGS sequence"/>
</dbReference>
<dbReference type="Gene3D" id="3.30.40.10">
    <property type="entry name" value="Zinc/RING finger domain, C3HC4 (zinc finger)"/>
    <property type="match status" value="1"/>
</dbReference>
<keyword evidence="9" id="KW-1185">Reference proteome</keyword>
<evidence type="ECO:0000313" key="9">
    <source>
        <dbReference type="Proteomes" id="UP000015104"/>
    </source>
</evidence>
<dbReference type="InterPro" id="IPR001841">
    <property type="entry name" value="Znf_RING"/>
</dbReference>
<evidence type="ECO:0000256" key="1">
    <source>
        <dbReference type="ARBA" id="ARBA00022723"/>
    </source>
</evidence>
<evidence type="ECO:0000256" key="3">
    <source>
        <dbReference type="ARBA" id="ARBA00022833"/>
    </source>
</evidence>
<evidence type="ECO:0000313" key="8">
    <source>
        <dbReference type="EnsemblMetazoa" id="tetur03g08480.1"/>
    </source>
</evidence>
<protein>
    <recommendedName>
        <fullName evidence="7">RING-type domain-containing protein</fullName>
    </recommendedName>
</protein>
<dbReference type="InterPro" id="IPR013083">
    <property type="entry name" value="Znf_RING/FYVE/PHD"/>
</dbReference>
<feature type="region of interest" description="Disordered" evidence="6">
    <location>
        <begin position="220"/>
        <end position="292"/>
    </location>
</feature>
<dbReference type="Pfam" id="PF00097">
    <property type="entry name" value="zf-C3HC4"/>
    <property type="match status" value="1"/>
</dbReference>
<dbReference type="HOGENOM" id="CLU_485152_0_0_1"/>
<feature type="domain" description="RING-type" evidence="7">
    <location>
        <begin position="62"/>
        <end position="104"/>
    </location>
</feature>
<keyword evidence="5" id="KW-0175">Coiled coil</keyword>
<dbReference type="PROSITE" id="PS50089">
    <property type="entry name" value="ZF_RING_2"/>
    <property type="match status" value="1"/>
</dbReference>
<dbReference type="GO" id="GO:0008270">
    <property type="term" value="F:zinc ion binding"/>
    <property type="evidence" value="ECO:0007669"/>
    <property type="project" value="UniProtKB-KW"/>
</dbReference>
<dbReference type="EMBL" id="CAEY01001145">
    <property type="status" value="NOT_ANNOTATED_CDS"/>
    <property type="molecule type" value="Genomic_DNA"/>
</dbReference>
<dbReference type="EnsemblMetazoa" id="tetur03g08480.1">
    <property type="protein sequence ID" value="tetur03g08480.1"/>
    <property type="gene ID" value="tetur03g08480"/>
</dbReference>
<evidence type="ECO:0000256" key="4">
    <source>
        <dbReference type="PROSITE-ProRule" id="PRU00175"/>
    </source>
</evidence>
<sequence length="562" mass="62708">MDIFQDFQSNNSNPLIVFDQDDDGGLTSADVKAEKIETKNKDEDKLKLDYFEDQSLAQDYVCKICQFIVVDPREHNTGAVYTCTSLFCYNCILSWIKSGKSYCPSPGCLTSGFDESAFREIGSRDTTRLNGLKMKCPFSCGSTFAYSDYIYLSHRVQCPANPANLCKICKSTKTNPIGVHDCRIVFNEMRQKIESLNNKVVKLNGVIDQLRRDLEISRKESNAKGVSSDHVESNDNKQSKKAGTKGNQQTKIEKSGEKLKDGKKDKKPAKNTSTSGSSDNQPTGGTKALDKTSTTIKEQKFTVTFFSNNYLNKPGSSGINLIFHYGDKSFNFDEAQVTLTFRTFRSLLTDMMGHEPGLMLLIRHRVLQDKDVVKFCGFQPGNNVITIIPNEAPNYSEPGYKLHLFSPKSPQKAKNDDAKQNNLINFYSNNMSPQPGANRIKLILQSESATFMTDSVKLDRTIGDIRNQAKTILGNNPTKMIFLSHLILEDNLSVNNCDLQPGTTDITLLPPNFQLKYGANGALHLNRFLTNKSHGVKSNKANSLASLPVHQALLMHGWQIHS</sequence>
<evidence type="ECO:0000256" key="2">
    <source>
        <dbReference type="ARBA" id="ARBA00022771"/>
    </source>
</evidence>
<proteinExistence type="predicted"/>
<keyword evidence="3" id="KW-0862">Zinc</keyword>
<dbReference type="InterPro" id="IPR018957">
    <property type="entry name" value="Znf_C3HC4_RING-type"/>
</dbReference>